<keyword evidence="4" id="KW-1134">Transmembrane beta strand</keyword>
<evidence type="ECO:0000256" key="2">
    <source>
        <dbReference type="ARBA" id="ARBA00009055"/>
    </source>
</evidence>
<feature type="domain" description="POTRA" evidence="10">
    <location>
        <begin position="105"/>
        <end position="180"/>
    </location>
</feature>
<dbReference type="InterPro" id="IPR034746">
    <property type="entry name" value="POTRA"/>
</dbReference>
<reference evidence="11" key="1">
    <citation type="submission" date="2019-11" db="EMBL/GenBank/DDBJ databases">
        <title>Genomic insights into an expanded diversity of filamentous marine cyanobacteria reveals the extraordinary biosynthetic potential of Moorea and Okeania.</title>
        <authorList>
            <person name="Ferreira Leao T."/>
            <person name="Wang M."/>
            <person name="Moss N."/>
            <person name="Da Silva R."/>
            <person name="Sanders J."/>
            <person name="Nurk S."/>
            <person name="Gurevich A."/>
            <person name="Humphrey G."/>
            <person name="Reher R."/>
            <person name="Zhu Q."/>
            <person name="Belda-Ferre P."/>
            <person name="Glukhov E."/>
            <person name="Rex R."/>
            <person name="Dorrestein P.C."/>
            <person name="Knight R."/>
            <person name="Pevzner P."/>
            <person name="Gerwick W.H."/>
            <person name="Gerwick L."/>
        </authorList>
    </citation>
    <scope>NUCLEOTIDE SEQUENCE</scope>
    <source>
        <strain evidence="11">SIO1C4</strain>
    </source>
</reference>
<evidence type="ECO:0000259" key="10">
    <source>
        <dbReference type="PROSITE" id="PS51779"/>
    </source>
</evidence>
<dbReference type="GO" id="GO:0098046">
    <property type="term" value="C:type V protein secretion system complex"/>
    <property type="evidence" value="ECO:0007669"/>
    <property type="project" value="TreeGrafter"/>
</dbReference>
<dbReference type="InterPro" id="IPR051544">
    <property type="entry name" value="TPS_OM_transporter"/>
</dbReference>
<name>A0A6B3NAQ2_9CYAN</name>
<gene>
    <name evidence="11" type="ORF">F6J89_08555</name>
</gene>
<comment type="similarity">
    <text evidence="2">Belongs to the TPS (TC 1.B.20) family.</text>
</comment>
<dbReference type="InterPro" id="IPR005565">
    <property type="entry name" value="Hemolysn_activator_HlyB_C"/>
</dbReference>
<keyword evidence="5" id="KW-0812">Transmembrane</keyword>
<protein>
    <submittedName>
        <fullName evidence="11">ShlB/FhaC/HecB family hemolysin secretion/activation protein</fullName>
    </submittedName>
</protein>
<evidence type="ECO:0000256" key="7">
    <source>
        <dbReference type="ARBA" id="ARBA00023136"/>
    </source>
</evidence>
<dbReference type="GO" id="GO:0008320">
    <property type="term" value="F:protein transmembrane transporter activity"/>
    <property type="evidence" value="ECO:0007669"/>
    <property type="project" value="TreeGrafter"/>
</dbReference>
<comment type="subcellular location">
    <subcellularLocation>
        <location evidence="1">Cell outer membrane</location>
    </subcellularLocation>
</comment>
<sequence>MTCELYLKRVSTLLPLSVLTLVNYLTMEPAQGQNFQSVDFLIETKTLNQEQELFPIHYYLFPTCCQSTSSRYKQLPEKASNEEPSQINPSQSIADPVPGQVPETIIVERFEFDGNTVISDEDLTKATEGFLNRPLQFTEVFEVRAVVTSLYQERGYITSGAIIPPQTFEGDAVTIQVVETGLEAINVTGTRRLHPNYVRSRVALATETPLNRDNLLEALRLLQLDPLIENVSAELSAGTKAGNNLLTVEITEAKTFSIATLLSNNRSPSVGTFQRRVEFTQANLFGRGDGLSIGYSNTDGSNTIDASYSFPINPRNGTLSFEFSDSSGEVVEPPFDRIDLDVDSRYFALTMRQPLVKTLNSEFALGLSATRQESELSVFDIPARISPGADEEGRTRISALRFFQEWTQRKNREVFAARSQFSLGLDLFGETEGDNNPDNNFFSWRGQVQWARLLASDTLLLLRADAQLSAGALVPLEQLALGGQDTIRGYRQNVLLTDNGLLASAEIRLPILRLPKQNALVQIAPFVDFGTGWNDGDNPEFDPDPSTLISTGIGLRFQFGNRLSVRLDWGIPLVEAFSRDRSLQEDGLYFSILSFPF</sequence>
<keyword evidence="3" id="KW-0813">Transport</keyword>
<dbReference type="PROSITE" id="PS51779">
    <property type="entry name" value="POTRA"/>
    <property type="match status" value="1"/>
</dbReference>
<evidence type="ECO:0000313" key="11">
    <source>
        <dbReference type="EMBL" id="NER27672.1"/>
    </source>
</evidence>
<dbReference type="Gene3D" id="3.10.20.310">
    <property type="entry name" value="membrane protein fhac"/>
    <property type="match status" value="1"/>
</dbReference>
<dbReference type="Pfam" id="PF08479">
    <property type="entry name" value="POTRA_2"/>
    <property type="match status" value="1"/>
</dbReference>
<dbReference type="PANTHER" id="PTHR34597:SF3">
    <property type="entry name" value="OUTER MEMBRANE TRANSPORTER CDIB"/>
    <property type="match status" value="1"/>
</dbReference>
<dbReference type="GO" id="GO:0046819">
    <property type="term" value="P:protein secretion by the type V secretion system"/>
    <property type="evidence" value="ECO:0007669"/>
    <property type="project" value="TreeGrafter"/>
</dbReference>
<evidence type="ECO:0000256" key="8">
    <source>
        <dbReference type="ARBA" id="ARBA00023237"/>
    </source>
</evidence>
<evidence type="ECO:0000256" key="9">
    <source>
        <dbReference type="SAM" id="MobiDB-lite"/>
    </source>
</evidence>
<evidence type="ECO:0000256" key="6">
    <source>
        <dbReference type="ARBA" id="ARBA00022927"/>
    </source>
</evidence>
<dbReference type="InterPro" id="IPR013686">
    <property type="entry name" value="Polypept-transport_assoc_ShlB"/>
</dbReference>
<organism evidence="11">
    <name type="scientific">Symploca sp. SIO1C4</name>
    <dbReference type="NCBI Taxonomy" id="2607765"/>
    <lineage>
        <taxon>Bacteria</taxon>
        <taxon>Bacillati</taxon>
        <taxon>Cyanobacteriota</taxon>
        <taxon>Cyanophyceae</taxon>
        <taxon>Coleofasciculales</taxon>
        <taxon>Coleofasciculaceae</taxon>
        <taxon>Symploca</taxon>
    </lineage>
</organism>
<proteinExistence type="inferred from homology"/>
<keyword evidence="8" id="KW-0998">Cell outer membrane</keyword>
<dbReference type="Pfam" id="PF03865">
    <property type="entry name" value="ShlB"/>
    <property type="match status" value="1"/>
</dbReference>
<keyword evidence="6" id="KW-0653">Protein transport</keyword>
<dbReference type="AlphaFoldDB" id="A0A6B3NAQ2"/>
<dbReference type="GO" id="GO:0009279">
    <property type="term" value="C:cell outer membrane"/>
    <property type="evidence" value="ECO:0007669"/>
    <property type="project" value="UniProtKB-SubCell"/>
</dbReference>
<comment type="caution">
    <text evidence="11">The sequence shown here is derived from an EMBL/GenBank/DDBJ whole genome shotgun (WGS) entry which is preliminary data.</text>
</comment>
<dbReference type="PANTHER" id="PTHR34597">
    <property type="entry name" value="SLR1661 PROTEIN"/>
    <property type="match status" value="1"/>
</dbReference>
<keyword evidence="7" id="KW-0472">Membrane</keyword>
<dbReference type="Gene3D" id="2.40.160.50">
    <property type="entry name" value="membrane protein fhac: a member of the omp85/tpsb transporter family"/>
    <property type="match status" value="1"/>
</dbReference>
<feature type="region of interest" description="Disordered" evidence="9">
    <location>
        <begin position="72"/>
        <end position="98"/>
    </location>
</feature>
<dbReference type="EMBL" id="JAAHFQ010000122">
    <property type="protein sequence ID" value="NER27672.1"/>
    <property type="molecule type" value="Genomic_DNA"/>
</dbReference>
<accession>A0A6B3NAQ2</accession>
<evidence type="ECO:0000256" key="1">
    <source>
        <dbReference type="ARBA" id="ARBA00004442"/>
    </source>
</evidence>
<evidence type="ECO:0000256" key="3">
    <source>
        <dbReference type="ARBA" id="ARBA00022448"/>
    </source>
</evidence>
<evidence type="ECO:0000256" key="4">
    <source>
        <dbReference type="ARBA" id="ARBA00022452"/>
    </source>
</evidence>
<evidence type="ECO:0000256" key="5">
    <source>
        <dbReference type="ARBA" id="ARBA00022692"/>
    </source>
</evidence>
<feature type="compositionally biased region" description="Polar residues" evidence="9">
    <location>
        <begin position="82"/>
        <end position="93"/>
    </location>
</feature>